<protein>
    <submittedName>
        <fullName evidence="1">Uncharacterized protein</fullName>
    </submittedName>
</protein>
<organism evidence="1">
    <name type="scientific">Arundo donax</name>
    <name type="common">Giant reed</name>
    <name type="synonym">Donax arundinaceus</name>
    <dbReference type="NCBI Taxonomy" id="35708"/>
    <lineage>
        <taxon>Eukaryota</taxon>
        <taxon>Viridiplantae</taxon>
        <taxon>Streptophyta</taxon>
        <taxon>Embryophyta</taxon>
        <taxon>Tracheophyta</taxon>
        <taxon>Spermatophyta</taxon>
        <taxon>Magnoliopsida</taxon>
        <taxon>Liliopsida</taxon>
        <taxon>Poales</taxon>
        <taxon>Poaceae</taxon>
        <taxon>PACMAD clade</taxon>
        <taxon>Arundinoideae</taxon>
        <taxon>Arundineae</taxon>
        <taxon>Arundo</taxon>
    </lineage>
</organism>
<evidence type="ECO:0000313" key="1">
    <source>
        <dbReference type="EMBL" id="JAD15432.1"/>
    </source>
</evidence>
<reference evidence="1" key="1">
    <citation type="submission" date="2014-09" db="EMBL/GenBank/DDBJ databases">
        <authorList>
            <person name="Magalhaes I.L.F."/>
            <person name="Oliveira U."/>
            <person name="Santos F.R."/>
            <person name="Vidigal T.H.D.A."/>
            <person name="Brescovit A.D."/>
            <person name="Santos A.J."/>
        </authorList>
    </citation>
    <scope>NUCLEOTIDE SEQUENCE</scope>
    <source>
        <tissue evidence="1">Shoot tissue taken approximately 20 cm above the soil surface</tissue>
    </source>
</reference>
<accession>A0A0A9TMB2</accession>
<dbReference type="AlphaFoldDB" id="A0A0A9TMB2"/>
<sequence>MCQGVSLQACQIASCIVELRFLVEEHLLI</sequence>
<name>A0A0A9TMB2_ARUDO</name>
<proteinExistence type="predicted"/>
<reference evidence="1" key="2">
    <citation type="journal article" date="2015" name="Data Brief">
        <title>Shoot transcriptome of the giant reed, Arundo donax.</title>
        <authorList>
            <person name="Barrero R.A."/>
            <person name="Guerrero F.D."/>
            <person name="Moolhuijzen P."/>
            <person name="Goolsby J.A."/>
            <person name="Tidwell J."/>
            <person name="Bellgard S.E."/>
            <person name="Bellgard M.I."/>
        </authorList>
    </citation>
    <scope>NUCLEOTIDE SEQUENCE</scope>
    <source>
        <tissue evidence="1">Shoot tissue taken approximately 20 cm above the soil surface</tissue>
    </source>
</reference>
<dbReference type="EMBL" id="GBRH01282463">
    <property type="protein sequence ID" value="JAD15432.1"/>
    <property type="molecule type" value="Transcribed_RNA"/>
</dbReference>